<dbReference type="Pfam" id="PF00027">
    <property type="entry name" value="cNMP_binding"/>
    <property type="match status" value="1"/>
</dbReference>
<dbReference type="OrthoDB" id="417078at2759"/>
<dbReference type="InterPro" id="IPR018490">
    <property type="entry name" value="cNMP-bd_dom_sf"/>
</dbReference>
<dbReference type="RefSeq" id="XP_013898262.1">
    <property type="nucleotide sequence ID" value="XM_014042808.1"/>
</dbReference>
<protein>
    <submittedName>
        <fullName evidence="2">Protein kinase, cGMP-dependent</fullName>
        <ecNumber evidence="2">2.7.11.12</ecNumber>
    </submittedName>
</protein>
<organism evidence="2 3">
    <name type="scientific">Monoraphidium neglectum</name>
    <dbReference type="NCBI Taxonomy" id="145388"/>
    <lineage>
        <taxon>Eukaryota</taxon>
        <taxon>Viridiplantae</taxon>
        <taxon>Chlorophyta</taxon>
        <taxon>core chlorophytes</taxon>
        <taxon>Chlorophyceae</taxon>
        <taxon>CS clade</taxon>
        <taxon>Sphaeropleales</taxon>
        <taxon>Selenastraceae</taxon>
        <taxon>Monoraphidium</taxon>
    </lineage>
</organism>
<proteinExistence type="predicted"/>
<dbReference type="EMBL" id="KK101907">
    <property type="protein sequence ID" value="KIY99242.1"/>
    <property type="molecule type" value="Genomic_DNA"/>
</dbReference>
<keyword evidence="3" id="KW-1185">Reference proteome</keyword>
<dbReference type="SUPFAM" id="SSF51206">
    <property type="entry name" value="cAMP-binding domain-like"/>
    <property type="match status" value="1"/>
</dbReference>
<sequence length="147" mass="16052">MGLARLQAITGAKAADTKIKPRGPRAAPGDLEFVKSSLCNLLLFGRLDRAAQGKIAEHTWERAVAAGEILIQEGEVGLAATELFVVKSGKFEVLERRKGVNMRVNIKERGDVFGEVSLLYNCPRTATVAATTDAVVWVLERDVFRWG</sequence>
<dbReference type="GO" id="GO:0005952">
    <property type="term" value="C:cAMP-dependent protein kinase complex"/>
    <property type="evidence" value="ECO:0007669"/>
    <property type="project" value="InterPro"/>
</dbReference>
<dbReference type="GO" id="GO:0004692">
    <property type="term" value="F:cGMP-dependent protein kinase activity"/>
    <property type="evidence" value="ECO:0007669"/>
    <property type="project" value="UniProtKB-EC"/>
</dbReference>
<dbReference type="PANTHER" id="PTHR11635">
    <property type="entry name" value="CAMP-DEPENDENT PROTEIN KINASE REGULATORY CHAIN"/>
    <property type="match status" value="1"/>
</dbReference>
<dbReference type="InterPro" id="IPR014710">
    <property type="entry name" value="RmlC-like_jellyroll"/>
</dbReference>
<evidence type="ECO:0000313" key="2">
    <source>
        <dbReference type="EMBL" id="KIY99242.1"/>
    </source>
</evidence>
<dbReference type="PROSITE" id="PS50042">
    <property type="entry name" value="CNMP_BINDING_3"/>
    <property type="match status" value="1"/>
</dbReference>
<dbReference type="PROSITE" id="PS00889">
    <property type="entry name" value="CNMP_BINDING_2"/>
    <property type="match status" value="1"/>
</dbReference>
<dbReference type="GO" id="GO:0034236">
    <property type="term" value="F:protein kinase A catalytic subunit binding"/>
    <property type="evidence" value="ECO:0007669"/>
    <property type="project" value="TreeGrafter"/>
</dbReference>
<dbReference type="InterPro" id="IPR018488">
    <property type="entry name" value="cNMP-bd_CS"/>
</dbReference>
<evidence type="ECO:0000259" key="1">
    <source>
        <dbReference type="PROSITE" id="PS50042"/>
    </source>
</evidence>
<gene>
    <name evidence="2" type="ORF">MNEG_8718</name>
</gene>
<accession>A0A0D2JIU4</accession>
<dbReference type="GO" id="GO:0004862">
    <property type="term" value="F:cAMP-dependent protein kinase inhibitor activity"/>
    <property type="evidence" value="ECO:0007669"/>
    <property type="project" value="TreeGrafter"/>
</dbReference>
<dbReference type="InterPro" id="IPR000595">
    <property type="entry name" value="cNMP-bd_dom"/>
</dbReference>
<dbReference type="InterPro" id="IPR050503">
    <property type="entry name" value="cAMP-dep_PK_reg_su-like"/>
</dbReference>
<evidence type="ECO:0000313" key="3">
    <source>
        <dbReference type="Proteomes" id="UP000054498"/>
    </source>
</evidence>
<dbReference type="CDD" id="cd00038">
    <property type="entry name" value="CAP_ED"/>
    <property type="match status" value="1"/>
</dbReference>
<dbReference type="GeneID" id="25741593"/>
<dbReference type="KEGG" id="mng:MNEG_8718"/>
<dbReference type="STRING" id="145388.A0A0D2JIU4"/>
<dbReference type="PANTHER" id="PTHR11635:SF152">
    <property type="entry name" value="CAMP-DEPENDENT PROTEIN KINASE TYPE I REGULATORY SUBUNIT-RELATED"/>
    <property type="match status" value="1"/>
</dbReference>
<name>A0A0D2JIU4_9CHLO</name>
<dbReference type="GO" id="GO:0005829">
    <property type="term" value="C:cytosol"/>
    <property type="evidence" value="ECO:0007669"/>
    <property type="project" value="TreeGrafter"/>
</dbReference>
<dbReference type="EC" id="2.7.11.12" evidence="2"/>
<dbReference type="PRINTS" id="PR00103">
    <property type="entry name" value="CAMPKINASE"/>
</dbReference>
<dbReference type="AlphaFoldDB" id="A0A0D2JIU4"/>
<keyword evidence="2" id="KW-0808">Transferase</keyword>
<dbReference type="GO" id="GO:0030552">
    <property type="term" value="F:cAMP binding"/>
    <property type="evidence" value="ECO:0007669"/>
    <property type="project" value="TreeGrafter"/>
</dbReference>
<dbReference type="Gene3D" id="2.60.120.10">
    <property type="entry name" value="Jelly Rolls"/>
    <property type="match status" value="1"/>
</dbReference>
<feature type="domain" description="Cyclic nucleotide-binding" evidence="1">
    <location>
        <begin position="43"/>
        <end position="145"/>
    </location>
</feature>
<reference evidence="2 3" key="1">
    <citation type="journal article" date="2013" name="BMC Genomics">
        <title>Reconstruction of the lipid metabolism for the microalga Monoraphidium neglectum from its genome sequence reveals characteristics suitable for biofuel production.</title>
        <authorList>
            <person name="Bogen C."/>
            <person name="Al-Dilaimi A."/>
            <person name="Albersmeier A."/>
            <person name="Wichmann J."/>
            <person name="Grundmann M."/>
            <person name="Rupp O."/>
            <person name="Lauersen K.J."/>
            <person name="Blifernez-Klassen O."/>
            <person name="Kalinowski J."/>
            <person name="Goesmann A."/>
            <person name="Mussgnug J.H."/>
            <person name="Kruse O."/>
        </authorList>
    </citation>
    <scope>NUCLEOTIDE SEQUENCE [LARGE SCALE GENOMIC DNA]</scope>
    <source>
        <strain evidence="2 3">SAG 48.87</strain>
    </source>
</reference>
<dbReference type="Proteomes" id="UP000054498">
    <property type="component" value="Unassembled WGS sequence"/>
</dbReference>
<keyword evidence="2" id="KW-0418">Kinase</keyword>